<dbReference type="RefSeq" id="WP_275116891.1">
    <property type="nucleotide sequence ID" value="NZ_JAOTPO010000001.1"/>
</dbReference>
<proteinExistence type="predicted"/>
<organism evidence="1 2">
    <name type="scientific">Alkalihalobacterium chitinilyticum</name>
    <dbReference type="NCBI Taxonomy" id="2980103"/>
    <lineage>
        <taxon>Bacteria</taxon>
        <taxon>Bacillati</taxon>
        <taxon>Bacillota</taxon>
        <taxon>Bacilli</taxon>
        <taxon>Bacillales</taxon>
        <taxon>Bacillaceae</taxon>
        <taxon>Alkalihalobacterium</taxon>
    </lineage>
</organism>
<evidence type="ECO:0000313" key="1">
    <source>
        <dbReference type="EMBL" id="MDE5412277.1"/>
    </source>
</evidence>
<gene>
    <name evidence="1" type="ORF">N7Z68_02610</name>
</gene>
<sequence length="154" mass="18209">MNSGFALELKNNLNIDINTLEGCYFEIYQQDPFDEAESMYVFTEHNAIAALSNQFSNLDLIEEVHELLLFEELTVYEKFADYGWKGKLYYLYRELVLPFKIVHGEEVQIKMATIQMEENLIAYDLTKQTYYVDFHVKELIEGYANAYEIHVEFL</sequence>
<accession>A0ABT5VAB2</accession>
<dbReference type="Proteomes" id="UP001148125">
    <property type="component" value="Unassembled WGS sequence"/>
</dbReference>
<dbReference type="EMBL" id="JAOTPO010000001">
    <property type="protein sequence ID" value="MDE5412277.1"/>
    <property type="molecule type" value="Genomic_DNA"/>
</dbReference>
<protein>
    <recommendedName>
        <fullName evidence="3">DUF2634 domain-containing protein</fullName>
    </recommendedName>
</protein>
<evidence type="ECO:0008006" key="3">
    <source>
        <dbReference type="Google" id="ProtNLM"/>
    </source>
</evidence>
<keyword evidence="2" id="KW-1185">Reference proteome</keyword>
<evidence type="ECO:0000313" key="2">
    <source>
        <dbReference type="Proteomes" id="UP001148125"/>
    </source>
</evidence>
<comment type="caution">
    <text evidence="1">The sequence shown here is derived from an EMBL/GenBank/DDBJ whole genome shotgun (WGS) entry which is preliminary data.</text>
</comment>
<name>A0ABT5VAB2_9BACI</name>
<reference evidence="1" key="1">
    <citation type="submission" date="2024-05" db="EMBL/GenBank/DDBJ databases">
        <title>Alkalihalobacillus sp. strain MEB203 novel alkaliphilic bacterium from Lonar Lake, India.</title>
        <authorList>
            <person name="Joshi A."/>
            <person name="Thite S."/>
            <person name="Mengade P."/>
        </authorList>
    </citation>
    <scope>NUCLEOTIDE SEQUENCE</scope>
    <source>
        <strain evidence="1">MEB 203</strain>
    </source>
</reference>